<protein>
    <recommendedName>
        <fullName evidence="1">Tc1-like transposase DDE domain-containing protein</fullName>
    </recommendedName>
</protein>
<reference evidence="2 3" key="1">
    <citation type="submission" date="2018-06" db="EMBL/GenBank/DDBJ databases">
        <authorList>
            <consortium name="Pathogen Informatics"/>
            <person name="Doyle S."/>
        </authorList>
    </citation>
    <scope>NUCLEOTIDE SEQUENCE [LARGE SCALE GENOMIC DNA]</scope>
    <source>
        <strain evidence="2 3">NCTC10526</strain>
    </source>
</reference>
<dbReference type="Pfam" id="PF13358">
    <property type="entry name" value="DDE_3"/>
    <property type="match status" value="1"/>
</dbReference>
<dbReference type="InterPro" id="IPR036397">
    <property type="entry name" value="RNaseH_sf"/>
</dbReference>
<evidence type="ECO:0000259" key="1">
    <source>
        <dbReference type="Pfam" id="PF13358"/>
    </source>
</evidence>
<dbReference type="AlphaFoldDB" id="A0A379LL19"/>
<proteinExistence type="predicted"/>
<evidence type="ECO:0000313" key="3">
    <source>
        <dbReference type="Proteomes" id="UP000254123"/>
    </source>
</evidence>
<dbReference type="InterPro" id="IPR038717">
    <property type="entry name" value="Tc1-like_DDE_dom"/>
</dbReference>
<dbReference type="Proteomes" id="UP000254123">
    <property type="component" value="Unassembled WGS sequence"/>
</dbReference>
<dbReference type="EMBL" id="UGVC01000001">
    <property type="protein sequence ID" value="SUD91300.1"/>
    <property type="molecule type" value="Genomic_DNA"/>
</dbReference>
<organism evidence="2 3">
    <name type="scientific">Psychrobacter phenylpyruvicus</name>
    <dbReference type="NCBI Taxonomy" id="29432"/>
    <lineage>
        <taxon>Bacteria</taxon>
        <taxon>Pseudomonadati</taxon>
        <taxon>Pseudomonadota</taxon>
        <taxon>Gammaproteobacteria</taxon>
        <taxon>Moraxellales</taxon>
        <taxon>Moraxellaceae</taxon>
        <taxon>Psychrobacter</taxon>
    </lineage>
</organism>
<gene>
    <name evidence="2" type="ORF">NCTC10526_01651</name>
</gene>
<dbReference type="GO" id="GO:0003676">
    <property type="term" value="F:nucleic acid binding"/>
    <property type="evidence" value="ECO:0007669"/>
    <property type="project" value="InterPro"/>
</dbReference>
<dbReference type="RefSeq" id="WP_037032278.1">
    <property type="nucleotide sequence ID" value="NZ_CAJHAQ010000001.1"/>
</dbReference>
<evidence type="ECO:0000313" key="2">
    <source>
        <dbReference type="EMBL" id="SUD91300.1"/>
    </source>
</evidence>
<dbReference type="PANTHER" id="PTHR46564:SF1">
    <property type="entry name" value="TRANSPOSASE"/>
    <property type="match status" value="1"/>
</dbReference>
<keyword evidence="3" id="KW-1185">Reference proteome</keyword>
<dbReference type="InterPro" id="IPR047655">
    <property type="entry name" value="Transpos_IS630-like"/>
</dbReference>
<dbReference type="Gene3D" id="3.30.420.10">
    <property type="entry name" value="Ribonuclease H-like superfamily/Ribonuclease H"/>
    <property type="match status" value="1"/>
</dbReference>
<accession>A0A379LL19</accession>
<name>A0A379LL19_9GAMM</name>
<sequence>MVLLKKKTLHHPKSDEEKRQLFAEQLAWYEKDNRPVVYLDESGFKAHDYRPYGYAKKGEKCFGEHNWQLKNQTNAIGAIYNNQLFAVGLYDCSVNSDVFHSWAQQLLLPQLPLNSVIVMDNATFHKGLDIQKIIEDSGHTILWLPPYSPDLNPIEQTWAWVKKKRQDWGIDCIDTLFFYFLWLCDCF</sequence>
<feature type="domain" description="Tc1-like transposase DDE" evidence="1">
    <location>
        <begin position="35"/>
        <end position="176"/>
    </location>
</feature>
<dbReference type="PANTHER" id="PTHR46564">
    <property type="entry name" value="TRANSPOSASE"/>
    <property type="match status" value="1"/>
</dbReference>
<dbReference type="STRING" id="1123034.GCA_000685805_02155"/>
<dbReference type="NCBIfam" id="NF033545">
    <property type="entry name" value="transpos_IS630"/>
    <property type="match status" value="1"/>
</dbReference>